<feature type="signal peptide" evidence="2">
    <location>
        <begin position="1"/>
        <end position="19"/>
    </location>
</feature>
<dbReference type="FunFam" id="3.40.50.1820:FF:000012">
    <property type="entry name" value="Lipase"/>
    <property type="match status" value="1"/>
</dbReference>
<dbReference type="STRING" id="10029.G3HQX8"/>
<proteinExistence type="inferred from homology"/>
<dbReference type="Gene3D" id="3.40.50.1820">
    <property type="entry name" value="alpha/beta hydrolase"/>
    <property type="match status" value="2"/>
</dbReference>
<keyword evidence="2" id="KW-0732">Signal</keyword>
<dbReference type="Proteomes" id="UP000001075">
    <property type="component" value="Unassembled WGS sequence"/>
</dbReference>
<dbReference type="InterPro" id="IPR006693">
    <property type="entry name" value="AB_hydrolase_lipase"/>
</dbReference>
<evidence type="ECO:0000259" key="3">
    <source>
        <dbReference type="Pfam" id="PF04083"/>
    </source>
</evidence>
<evidence type="ECO:0000256" key="2">
    <source>
        <dbReference type="SAM" id="SignalP"/>
    </source>
</evidence>
<dbReference type="GO" id="GO:0006629">
    <property type="term" value="P:lipid metabolic process"/>
    <property type="evidence" value="ECO:0007669"/>
    <property type="project" value="InterPro"/>
</dbReference>
<dbReference type="EMBL" id="JH000621">
    <property type="protein sequence ID" value="EGV91927.1"/>
    <property type="molecule type" value="Genomic_DNA"/>
</dbReference>
<name>G3HQX8_CRIGR</name>
<reference evidence="5" key="1">
    <citation type="journal article" date="2011" name="Nat. Biotechnol.">
        <title>The genomic sequence of the Chinese hamster ovary (CHO)-K1 cell line.</title>
        <authorList>
            <person name="Xu X."/>
            <person name="Nagarajan H."/>
            <person name="Lewis N.E."/>
            <person name="Pan S."/>
            <person name="Cai Z."/>
            <person name="Liu X."/>
            <person name="Chen W."/>
            <person name="Xie M."/>
            <person name="Wang W."/>
            <person name="Hammond S."/>
            <person name="Andersen M.R."/>
            <person name="Neff N."/>
            <person name="Passarelli B."/>
            <person name="Koh W."/>
            <person name="Fan H.C."/>
            <person name="Wang J."/>
            <person name="Gui Y."/>
            <person name="Lee K.H."/>
            <person name="Betenbaugh M.J."/>
            <person name="Quake S.R."/>
            <person name="Famili I."/>
            <person name="Palsson B.O."/>
            <person name="Wang J."/>
        </authorList>
    </citation>
    <scope>NUCLEOTIDE SEQUENCE [LARGE SCALE GENOMIC DNA]</scope>
    <source>
        <strain evidence="5">CHO K1 cell line</strain>
    </source>
</reference>
<evidence type="ECO:0000256" key="1">
    <source>
        <dbReference type="ARBA" id="ARBA00010701"/>
    </source>
</evidence>
<dbReference type="PANTHER" id="PTHR11005">
    <property type="entry name" value="LYSOSOMAL ACID LIPASE-RELATED"/>
    <property type="match status" value="1"/>
</dbReference>
<feature type="chain" id="PRO_5003444581" evidence="2">
    <location>
        <begin position="20"/>
        <end position="299"/>
    </location>
</feature>
<organism evidence="4 5">
    <name type="scientific">Cricetulus griseus</name>
    <name type="common">Chinese hamster</name>
    <name type="synonym">Cricetulus barabensis griseus</name>
    <dbReference type="NCBI Taxonomy" id="10029"/>
    <lineage>
        <taxon>Eukaryota</taxon>
        <taxon>Metazoa</taxon>
        <taxon>Chordata</taxon>
        <taxon>Craniata</taxon>
        <taxon>Vertebrata</taxon>
        <taxon>Euteleostomi</taxon>
        <taxon>Mammalia</taxon>
        <taxon>Eutheria</taxon>
        <taxon>Euarchontoglires</taxon>
        <taxon>Glires</taxon>
        <taxon>Rodentia</taxon>
        <taxon>Myomorpha</taxon>
        <taxon>Muroidea</taxon>
        <taxon>Cricetidae</taxon>
        <taxon>Cricetinae</taxon>
        <taxon>Cricetulus</taxon>
    </lineage>
</organism>
<gene>
    <name evidence="4" type="ORF">I79_013237</name>
</gene>
<dbReference type="InParanoid" id="G3HQX8"/>
<dbReference type="AlphaFoldDB" id="G3HQX8"/>
<sequence>MWLLLTVTSVISAFGGAHGLFGKLAPESPEANMNISQMINYWGYPSEEYEVITEDGYILGIYRIPYGKKNSENLGKRPVVFLQHGLLASATNWIANLPNNSLAFILADAGYDVWLGNSRGNTWSRRNLYYSPDSVEFWAFSFDEMAKYTLPATIDLIVQKTGQEKLHYVGHSQGTTIGFIAFSTNPTLANRIKTFYALAPVATVTYAQSPLKKLSLIPGYLLKRTPPDYDVSAMTVPIAVWNGGHDILADPRDVSMLLPKLQNLIYHKEVLPYNHLDFIWAMNAPQEVYNEIVSMMAKD</sequence>
<dbReference type="Pfam" id="PF04083">
    <property type="entry name" value="Abhydro_lipase"/>
    <property type="match status" value="1"/>
</dbReference>
<feature type="domain" description="Partial AB-hydrolase lipase" evidence="3">
    <location>
        <begin position="35"/>
        <end position="97"/>
    </location>
</feature>
<protein>
    <submittedName>
        <fullName evidence="4">Gastric triacylglycerol lipase</fullName>
    </submittedName>
</protein>
<accession>G3HQX8</accession>
<dbReference type="SUPFAM" id="SSF53474">
    <property type="entry name" value="alpha/beta-Hydrolases"/>
    <property type="match status" value="1"/>
</dbReference>
<evidence type="ECO:0000313" key="5">
    <source>
        <dbReference type="Proteomes" id="UP000001075"/>
    </source>
</evidence>
<dbReference type="eggNOG" id="KOG2624">
    <property type="taxonomic scope" value="Eukaryota"/>
</dbReference>
<dbReference type="FunCoup" id="G3HQX8">
    <property type="interactions" value="624"/>
</dbReference>
<evidence type="ECO:0000313" key="4">
    <source>
        <dbReference type="EMBL" id="EGV91927.1"/>
    </source>
</evidence>
<comment type="similarity">
    <text evidence="1">Belongs to the AB hydrolase superfamily. Lipase family.</text>
</comment>
<dbReference type="InterPro" id="IPR029058">
    <property type="entry name" value="AB_hydrolase_fold"/>
</dbReference>